<keyword evidence="1" id="KW-0732">Signal</keyword>
<reference evidence="2 3" key="1">
    <citation type="submission" date="2018-12" db="EMBL/GenBank/DDBJ databases">
        <authorList>
            <person name="Yu L."/>
        </authorList>
    </citation>
    <scope>NUCLEOTIDE SEQUENCE [LARGE SCALE GENOMIC DNA]</scope>
    <source>
        <strain evidence="2 3">HAW-EB5</strain>
    </source>
</reference>
<keyword evidence="3" id="KW-1185">Reference proteome</keyword>
<dbReference type="SUPFAM" id="SSF48403">
    <property type="entry name" value="Ankyrin repeat"/>
    <property type="match status" value="1"/>
</dbReference>
<name>A0A3S0KKW2_9GAMM</name>
<accession>A0A3S0KKW2</accession>
<dbReference type="EMBL" id="RXNV01000002">
    <property type="protein sequence ID" value="RTR33211.1"/>
    <property type="molecule type" value="Genomic_DNA"/>
</dbReference>
<protein>
    <submittedName>
        <fullName evidence="2">Uncharacterized protein</fullName>
    </submittedName>
</protein>
<evidence type="ECO:0000313" key="2">
    <source>
        <dbReference type="EMBL" id="RTR33211.1"/>
    </source>
</evidence>
<comment type="caution">
    <text evidence="2">The sequence shown here is derived from an EMBL/GenBank/DDBJ whole genome shotgun (WGS) entry which is preliminary data.</text>
</comment>
<organism evidence="2 3">
    <name type="scientific">Shewanella atlantica</name>
    <dbReference type="NCBI Taxonomy" id="271099"/>
    <lineage>
        <taxon>Bacteria</taxon>
        <taxon>Pseudomonadati</taxon>
        <taxon>Pseudomonadota</taxon>
        <taxon>Gammaproteobacteria</taxon>
        <taxon>Alteromonadales</taxon>
        <taxon>Shewanellaceae</taxon>
        <taxon>Shewanella</taxon>
    </lineage>
</organism>
<dbReference type="InterPro" id="IPR036770">
    <property type="entry name" value="Ankyrin_rpt-contain_sf"/>
</dbReference>
<dbReference type="Gene3D" id="3.10.28.20">
    <property type="entry name" value="Acetamidase/Formamidase-like domains"/>
    <property type="match status" value="1"/>
</dbReference>
<evidence type="ECO:0000313" key="3">
    <source>
        <dbReference type="Proteomes" id="UP000282060"/>
    </source>
</evidence>
<dbReference type="OrthoDB" id="5654093at2"/>
<gene>
    <name evidence="2" type="ORF">EKG39_05540</name>
</gene>
<dbReference type="AlphaFoldDB" id="A0A3S0KKW2"/>
<evidence type="ECO:0000256" key="1">
    <source>
        <dbReference type="SAM" id="SignalP"/>
    </source>
</evidence>
<dbReference type="Gene3D" id="1.25.40.20">
    <property type="entry name" value="Ankyrin repeat-containing domain"/>
    <property type="match status" value="1"/>
</dbReference>
<dbReference type="RefSeq" id="WP_126504769.1">
    <property type="nucleotide sequence ID" value="NZ_RXNV01000002.1"/>
</dbReference>
<feature type="signal peptide" evidence="1">
    <location>
        <begin position="1"/>
        <end position="20"/>
    </location>
</feature>
<dbReference type="Proteomes" id="UP000282060">
    <property type="component" value="Unassembled WGS sequence"/>
</dbReference>
<feature type="chain" id="PRO_5018778187" evidence="1">
    <location>
        <begin position="21"/>
        <end position="522"/>
    </location>
</feature>
<sequence>MRMKIATLIFLLIISNVVHAQTCPLPKDKSKPTWVDTPVAEDEQYYYGYGVTEGASMPFSKTRKQASDDARGDLANGLAVQVTSEVLINKKSINTNNIIQIQSDMHATIKTKSSLYLSNAQIDKYYSDKENCLMWAKVKMPKSKFNLHKKQLTTIANDELNAILNRIKNNTELLLINDKKQNDKLNTITKNTNRTAHEKLISEYGVSDFSQTGFIESMFKLPNDKVEGAMRLFKNIGFDIGMPISNYPDCLGISQTLGPQDHLNKKQLRFFYISNNLDVATCLVGVGLDSQRFIRMLNIFEFDADQKTNYSRLYMENWINGRHKLYPNEIAGPNPSGMFDLSHSYNISLISFLKAEQARDNLDRGEYTALHVAAIFDRNDLIIPLIKFGFDSQAKSKSGYTPLALAIEHKSFNFIQEAISANFHKGDSEGVAFTISLLRAITYIGQGFNLYGENIVTNAKTNPMFKIAKEIKPSNNQTSQQSKKLAIKSYQAAIKSMASLNFTNKDKKTEEINKYIRHIQKL</sequence>
<proteinExistence type="predicted"/>